<protein>
    <recommendedName>
        <fullName evidence="2">DUF2423 domain-containing protein</fullName>
    </recommendedName>
</protein>
<dbReference type="PANTHER" id="PTHR28219:SF1">
    <property type="entry name" value="UPF0642 PROTEIN YBL028C"/>
    <property type="match status" value="1"/>
</dbReference>
<dbReference type="InterPro" id="IPR019434">
    <property type="entry name" value="DUF2423"/>
</dbReference>
<dbReference type="Pfam" id="PF10338">
    <property type="entry name" value="YBL028C_N"/>
    <property type="match status" value="1"/>
</dbReference>
<feature type="region of interest" description="Disordered" evidence="1">
    <location>
        <begin position="146"/>
        <end position="201"/>
    </location>
</feature>
<dbReference type="GO" id="GO:0030687">
    <property type="term" value="C:preribosome, large subunit precursor"/>
    <property type="evidence" value="ECO:0007669"/>
    <property type="project" value="TreeGrafter"/>
</dbReference>
<evidence type="ECO:0000259" key="2">
    <source>
        <dbReference type="Pfam" id="PF10338"/>
    </source>
</evidence>
<feature type="compositionally biased region" description="Basic and acidic residues" evidence="1">
    <location>
        <begin position="191"/>
        <end position="201"/>
    </location>
</feature>
<reference evidence="3" key="1">
    <citation type="journal article" date="2020" name="Stud. Mycol.">
        <title>101 Dothideomycetes genomes: a test case for predicting lifestyles and emergence of pathogens.</title>
        <authorList>
            <person name="Haridas S."/>
            <person name="Albert R."/>
            <person name="Binder M."/>
            <person name="Bloem J."/>
            <person name="Labutti K."/>
            <person name="Salamov A."/>
            <person name="Andreopoulos B."/>
            <person name="Baker S."/>
            <person name="Barry K."/>
            <person name="Bills G."/>
            <person name="Bluhm B."/>
            <person name="Cannon C."/>
            <person name="Castanera R."/>
            <person name="Culley D."/>
            <person name="Daum C."/>
            <person name="Ezra D."/>
            <person name="Gonzalez J."/>
            <person name="Henrissat B."/>
            <person name="Kuo A."/>
            <person name="Liang C."/>
            <person name="Lipzen A."/>
            <person name="Lutzoni F."/>
            <person name="Magnuson J."/>
            <person name="Mondo S."/>
            <person name="Nolan M."/>
            <person name="Ohm R."/>
            <person name="Pangilinan J."/>
            <person name="Park H.-J."/>
            <person name="Ramirez L."/>
            <person name="Alfaro M."/>
            <person name="Sun H."/>
            <person name="Tritt A."/>
            <person name="Yoshinaga Y."/>
            <person name="Zwiers L.-H."/>
            <person name="Turgeon B."/>
            <person name="Goodwin S."/>
            <person name="Spatafora J."/>
            <person name="Crous P."/>
            <person name="Grigoriev I."/>
        </authorList>
    </citation>
    <scope>NUCLEOTIDE SEQUENCE</scope>
    <source>
        <strain evidence="3">CBS 122681</strain>
    </source>
</reference>
<dbReference type="EMBL" id="MU004325">
    <property type="protein sequence ID" value="KAF2657390.1"/>
    <property type="molecule type" value="Genomic_DNA"/>
</dbReference>
<gene>
    <name evidence="3" type="ORF">K491DRAFT_594942</name>
</gene>
<dbReference type="Proteomes" id="UP000799324">
    <property type="component" value="Unassembled WGS sequence"/>
</dbReference>
<feature type="domain" description="DUF2423" evidence="2">
    <location>
        <begin position="1"/>
        <end position="44"/>
    </location>
</feature>
<evidence type="ECO:0000313" key="4">
    <source>
        <dbReference type="Proteomes" id="UP000799324"/>
    </source>
</evidence>
<organism evidence="3 4">
    <name type="scientific">Lophiostoma macrostomum CBS 122681</name>
    <dbReference type="NCBI Taxonomy" id="1314788"/>
    <lineage>
        <taxon>Eukaryota</taxon>
        <taxon>Fungi</taxon>
        <taxon>Dikarya</taxon>
        <taxon>Ascomycota</taxon>
        <taxon>Pezizomycotina</taxon>
        <taxon>Dothideomycetes</taxon>
        <taxon>Pleosporomycetidae</taxon>
        <taxon>Pleosporales</taxon>
        <taxon>Lophiostomataceae</taxon>
        <taxon>Lophiostoma</taxon>
    </lineage>
</organism>
<sequence length="201" mass="21985">MAKSARASVKKSNRTKLRARVFAPVESARTARLHAKLLELAQQPKPEPPKKTDMDVDSVQEPATAAADEYPKGSCIMTAKMPQSLTASTSAPKPTARDNYDMRNLFFHLGLCSDIVGFSDAGELEFAFDPLPQHWLNMEVDDGGATAAASAANASKSKKRTDRPKSKKRKQQKPRNAIAFPQSRGKGALKPHSEGRVSKRR</sequence>
<dbReference type="AlphaFoldDB" id="A0A6A6TC58"/>
<evidence type="ECO:0000313" key="3">
    <source>
        <dbReference type="EMBL" id="KAF2657390.1"/>
    </source>
</evidence>
<feature type="compositionally biased region" description="Basic residues" evidence="1">
    <location>
        <begin position="156"/>
        <end position="173"/>
    </location>
</feature>
<dbReference type="OrthoDB" id="4087970at2759"/>
<keyword evidence="4" id="KW-1185">Reference proteome</keyword>
<accession>A0A6A6TC58</accession>
<dbReference type="PANTHER" id="PTHR28219">
    <property type="entry name" value="UPF0642 PROTEIN YBL028C"/>
    <property type="match status" value="1"/>
</dbReference>
<name>A0A6A6TC58_9PLEO</name>
<feature type="compositionally biased region" description="Low complexity" evidence="1">
    <location>
        <begin position="146"/>
        <end position="155"/>
    </location>
</feature>
<evidence type="ECO:0000256" key="1">
    <source>
        <dbReference type="SAM" id="MobiDB-lite"/>
    </source>
</evidence>
<proteinExistence type="predicted"/>